<proteinExistence type="predicted"/>
<dbReference type="AlphaFoldDB" id="A0A6A5YVH9"/>
<evidence type="ECO:0000313" key="1">
    <source>
        <dbReference type="EMBL" id="KAF2110893.1"/>
    </source>
</evidence>
<feature type="non-terminal residue" evidence="1">
    <location>
        <position position="97"/>
    </location>
</feature>
<accession>A0A6A5YVH9</accession>
<dbReference type="EMBL" id="ML977336">
    <property type="protein sequence ID" value="KAF2110893.1"/>
    <property type="molecule type" value="Genomic_DNA"/>
</dbReference>
<sequence>MRPFSLLRYVSAIFSSLAAPPGDSTPRESGLKPACSCGEELSAGSSELLETPPASLYPQEAHLVAPLVSLPCRRVGVDLVASRLTPSQHRPCAISSL</sequence>
<organism evidence="1 2">
    <name type="scientific">Lophiotrema nucula</name>
    <dbReference type="NCBI Taxonomy" id="690887"/>
    <lineage>
        <taxon>Eukaryota</taxon>
        <taxon>Fungi</taxon>
        <taxon>Dikarya</taxon>
        <taxon>Ascomycota</taxon>
        <taxon>Pezizomycotina</taxon>
        <taxon>Dothideomycetes</taxon>
        <taxon>Pleosporomycetidae</taxon>
        <taxon>Pleosporales</taxon>
        <taxon>Lophiotremataceae</taxon>
        <taxon>Lophiotrema</taxon>
    </lineage>
</organism>
<name>A0A6A5YVH9_9PLEO</name>
<dbReference type="Proteomes" id="UP000799770">
    <property type="component" value="Unassembled WGS sequence"/>
</dbReference>
<keyword evidence="2" id="KW-1185">Reference proteome</keyword>
<protein>
    <submittedName>
        <fullName evidence="1">Uncharacterized protein</fullName>
    </submittedName>
</protein>
<evidence type="ECO:0000313" key="2">
    <source>
        <dbReference type="Proteomes" id="UP000799770"/>
    </source>
</evidence>
<gene>
    <name evidence="1" type="ORF">BDV96DRAFT_583112</name>
</gene>
<reference evidence="1" key="1">
    <citation type="journal article" date="2020" name="Stud. Mycol.">
        <title>101 Dothideomycetes genomes: a test case for predicting lifestyles and emergence of pathogens.</title>
        <authorList>
            <person name="Haridas S."/>
            <person name="Albert R."/>
            <person name="Binder M."/>
            <person name="Bloem J."/>
            <person name="Labutti K."/>
            <person name="Salamov A."/>
            <person name="Andreopoulos B."/>
            <person name="Baker S."/>
            <person name="Barry K."/>
            <person name="Bills G."/>
            <person name="Bluhm B."/>
            <person name="Cannon C."/>
            <person name="Castanera R."/>
            <person name="Culley D."/>
            <person name="Daum C."/>
            <person name="Ezra D."/>
            <person name="Gonzalez J."/>
            <person name="Henrissat B."/>
            <person name="Kuo A."/>
            <person name="Liang C."/>
            <person name="Lipzen A."/>
            <person name="Lutzoni F."/>
            <person name="Magnuson J."/>
            <person name="Mondo S."/>
            <person name="Nolan M."/>
            <person name="Ohm R."/>
            <person name="Pangilinan J."/>
            <person name="Park H.-J."/>
            <person name="Ramirez L."/>
            <person name="Alfaro M."/>
            <person name="Sun H."/>
            <person name="Tritt A."/>
            <person name="Yoshinaga Y."/>
            <person name="Zwiers L.-H."/>
            <person name="Turgeon B."/>
            <person name="Goodwin S."/>
            <person name="Spatafora J."/>
            <person name="Crous P."/>
            <person name="Grigoriev I."/>
        </authorList>
    </citation>
    <scope>NUCLEOTIDE SEQUENCE</scope>
    <source>
        <strain evidence="1">CBS 627.86</strain>
    </source>
</reference>